<organism evidence="1 2">
    <name type="scientific">Massilia varians</name>
    <dbReference type="NCBI Taxonomy" id="457921"/>
    <lineage>
        <taxon>Bacteria</taxon>
        <taxon>Pseudomonadati</taxon>
        <taxon>Pseudomonadota</taxon>
        <taxon>Betaproteobacteria</taxon>
        <taxon>Burkholderiales</taxon>
        <taxon>Oxalobacteraceae</taxon>
        <taxon>Telluria group</taxon>
        <taxon>Massilia</taxon>
    </lineage>
</organism>
<dbReference type="EMBL" id="AP026966">
    <property type="protein sequence ID" value="BDT59521.1"/>
    <property type="molecule type" value="Genomic_DNA"/>
</dbReference>
<name>A0ABN6TCU9_9BURK</name>
<dbReference type="SUPFAM" id="SSF46458">
    <property type="entry name" value="Globin-like"/>
    <property type="match status" value="1"/>
</dbReference>
<dbReference type="Gene3D" id="1.10.490.10">
    <property type="entry name" value="Globins"/>
    <property type="match status" value="1"/>
</dbReference>
<evidence type="ECO:0000313" key="2">
    <source>
        <dbReference type="Proteomes" id="UP001163336"/>
    </source>
</evidence>
<proteinExistence type="predicted"/>
<accession>A0ABN6TCU9</accession>
<keyword evidence="2" id="KW-1185">Reference proteome</keyword>
<dbReference type="RefSeq" id="WP_281908250.1">
    <property type="nucleotide sequence ID" value="NZ_AP026966.1"/>
</dbReference>
<reference evidence="1" key="1">
    <citation type="submission" date="2022-11" db="EMBL/GenBank/DDBJ databases">
        <title>Isolation and characterization of PLA-degrading bacterium Massilia sp. from Antarctic soil.</title>
        <authorList>
            <person name="Sato K."/>
            <person name="Gomez-Fuentes C."/>
            <person name="Ahmad S.A."/>
            <person name="Zulkharnain A."/>
        </authorList>
    </citation>
    <scope>NUCLEOTIDE SEQUENCE</scope>
    <source>
        <strain evidence="1">N-3</strain>
    </source>
</reference>
<dbReference type="InterPro" id="IPR012292">
    <property type="entry name" value="Globin/Proto"/>
</dbReference>
<evidence type="ECO:0000313" key="1">
    <source>
        <dbReference type="EMBL" id="BDT59521.1"/>
    </source>
</evidence>
<dbReference type="InterPro" id="IPR009050">
    <property type="entry name" value="Globin-like_sf"/>
</dbReference>
<dbReference type="CDD" id="cd08916">
    <property type="entry name" value="TrHb3_P"/>
    <property type="match status" value="1"/>
</dbReference>
<gene>
    <name evidence="1" type="ORF">MasN3_30150</name>
</gene>
<evidence type="ECO:0008006" key="3">
    <source>
        <dbReference type="Google" id="ProtNLM"/>
    </source>
</evidence>
<sequence length="124" mass="14154">MYHPLNRQSIATLVRDFYADVRRDSLLQPVFDGAIGAGWEAHLERMVDFWCSVMLSSSEFKGNVYGKHMALQGIEAEHFRRWLGRFEAHARRLFEPDTAGAFLAAARRIAASLQYGYFGRVEVA</sequence>
<dbReference type="Proteomes" id="UP001163336">
    <property type="component" value="Chromosome"/>
</dbReference>
<protein>
    <recommendedName>
        <fullName evidence="3">Globin</fullName>
    </recommendedName>
</protein>